<sequence length="32" mass="3553">MITVYEALSLMITFGSLIVAVITIVISLEKRK</sequence>
<dbReference type="Pfam" id="PF16935">
    <property type="entry name" value="Hol_Tox"/>
    <property type="match status" value="1"/>
</dbReference>
<evidence type="ECO:0000256" key="1">
    <source>
        <dbReference type="SAM" id="Phobius"/>
    </source>
</evidence>
<keyword evidence="1" id="KW-1133">Transmembrane helix</keyword>
<feature type="transmembrane region" description="Helical" evidence="1">
    <location>
        <begin position="6"/>
        <end position="28"/>
    </location>
</feature>
<accession>A0AAW6SMJ7</accession>
<dbReference type="GeneID" id="79869689"/>
<keyword evidence="1" id="KW-0812">Transmembrane</keyword>
<dbReference type="Proteomes" id="UP001159179">
    <property type="component" value="Unassembled WGS sequence"/>
</dbReference>
<evidence type="ECO:0000313" key="2">
    <source>
        <dbReference type="EMBL" id="MDH5159363.1"/>
    </source>
</evidence>
<proteinExistence type="predicted"/>
<keyword evidence="1" id="KW-0472">Membrane</keyword>
<dbReference type="EMBL" id="JAROYP010000001">
    <property type="protein sequence ID" value="MDH5159363.1"/>
    <property type="molecule type" value="Genomic_DNA"/>
</dbReference>
<protein>
    <submittedName>
        <fullName evidence="2">Holin-like toxin</fullName>
    </submittedName>
</protein>
<gene>
    <name evidence="2" type="ORF">P5X88_00325</name>
</gene>
<reference evidence="2" key="1">
    <citation type="submission" date="2023-03" db="EMBL/GenBank/DDBJ databases">
        <title>Bacterial isolates from washroom surfaces on a university campus.</title>
        <authorList>
            <person name="Holman D.B."/>
            <person name="Gzyl K.E."/>
            <person name="Taheri A.E."/>
        </authorList>
    </citation>
    <scope>NUCLEOTIDE SEQUENCE</scope>
    <source>
        <strain evidence="2">RD03</strain>
    </source>
</reference>
<organism evidence="2 3">
    <name type="scientific">Heyndrickxia oleronia</name>
    <dbReference type="NCBI Taxonomy" id="38875"/>
    <lineage>
        <taxon>Bacteria</taxon>
        <taxon>Bacillati</taxon>
        <taxon>Bacillota</taxon>
        <taxon>Bacilli</taxon>
        <taxon>Bacillales</taxon>
        <taxon>Bacillaceae</taxon>
        <taxon>Heyndrickxia</taxon>
    </lineage>
</organism>
<name>A0AAW6SMJ7_9BACI</name>
<dbReference type="InterPro" id="IPR031616">
    <property type="entry name" value="BsrE-like"/>
</dbReference>
<evidence type="ECO:0000313" key="3">
    <source>
        <dbReference type="Proteomes" id="UP001159179"/>
    </source>
</evidence>
<dbReference type="RefSeq" id="WP_139254858.1">
    <property type="nucleotide sequence ID" value="NZ_BOQX01000008.1"/>
</dbReference>
<comment type="caution">
    <text evidence="2">The sequence shown here is derived from an EMBL/GenBank/DDBJ whole genome shotgun (WGS) entry which is preliminary data.</text>
</comment>
<dbReference type="AlphaFoldDB" id="A0AAW6SMJ7"/>